<reference evidence="1 2" key="1">
    <citation type="journal article" date="2015" name="Stand. Genomic Sci.">
        <title>Genomic Encyclopedia of Bacterial and Archaeal Type Strains, Phase III: the genomes of soil and plant-associated and newly described type strains.</title>
        <authorList>
            <person name="Whitman W.B."/>
            <person name="Woyke T."/>
            <person name="Klenk H.P."/>
            <person name="Zhou Y."/>
            <person name="Lilburn T.G."/>
            <person name="Beck B.J."/>
            <person name="De Vos P."/>
            <person name="Vandamme P."/>
            <person name="Eisen J.A."/>
            <person name="Garrity G."/>
            <person name="Hugenholtz P."/>
            <person name="Kyrpides N.C."/>
        </authorList>
    </citation>
    <scope>NUCLEOTIDE SEQUENCE [LARGE SCALE GENOMIC DNA]</scope>
    <source>
        <strain evidence="1 2">VKM Ac-2540</strain>
    </source>
</reference>
<dbReference type="RefSeq" id="WP_130445894.1">
    <property type="nucleotide sequence ID" value="NZ_SHKR01000013.1"/>
</dbReference>
<dbReference type="Proteomes" id="UP000292027">
    <property type="component" value="Unassembled WGS sequence"/>
</dbReference>
<comment type="caution">
    <text evidence="1">The sequence shown here is derived from an EMBL/GenBank/DDBJ whole genome shotgun (WGS) entry which is preliminary data.</text>
</comment>
<evidence type="ECO:0000313" key="1">
    <source>
        <dbReference type="EMBL" id="RZU13654.1"/>
    </source>
</evidence>
<organism evidence="1 2">
    <name type="scientific">Kribbella rubisoli</name>
    <dbReference type="NCBI Taxonomy" id="3075929"/>
    <lineage>
        <taxon>Bacteria</taxon>
        <taxon>Bacillati</taxon>
        <taxon>Actinomycetota</taxon>
        <taxon>Actinomycetes</taxon>
        <taxon>Propionibacteriales</taxon>
        <taxon>Kribbellaceae</taxon>
        <taxon>Kribbella</taxon>
    </lineage>
</organism>
<dbReference type="OrthoDB" id="5188615at2"/>
<evidence type="ECO:0000313" key="2">
    <source>
        <dbReference type="Proteomes" id="UP000292027"/>
    </source>
</evidence>
<evidence type="ECO:0008006" key="3">
    <source>
        <dbReference type="Google" id="ProtNLM"/>
    </source>
</evidence>
<keyword evidence="2" id="KW-1185">Reference proteome</keyword>
<protein>
    <recommendedName>
        <fullName evidence="3">DUF3800 domain-containing protein</fullName>
    </recommendedName>
</protein>
<accession>A0A4Q7WTC6</accession>
<name>A0A4Q7WTC6_9ACTN</name>
<sequence>MPEHVFVDESKTNGLLMAATICPAAEVNEHRRAMAGLLMPRERRIHFTKESPARRRKILAVIAEFGLVARLYQADKNDVSARRACLAALVQDISASAERLVVERDESTVTVDKQVLFHAARRHECSDSLQYELLAAHADPMLWTPDAVAWSWVKGGEWRDSVAAYSTVIRV</sequence>
<dbReference type="AlphaFoldDB" id="A0A4Q7WTC6"/>
<gene>
    <name evidence="1" type="ORF">EV645_4505</name>
</gene>
<dbReference type="EMBL" id="SHKR01000013">
    <property type="protein sequence ID" value="RZU13654.1"/>
    <property type="molecule type" value="Genomic_DNA"/>
</dbReference>
<proteinExistence type="predicted"/>